<keyword evidence="1" id="KW-0472">Membrane</keyword>
<dbReference type="Proteomes" id="UP000274131">
    <property type="component" value="Unassembled WGS sequence"/>
</dbReference>
<evidence type="ECO:0000256" key="1">
    <source>
        <dbReference type="SAM" id="Phobius"/>
    </source>
</evidence>
<evidence type="ECO:0000313" key="2">
    <source>
        <dbReference type="EMBL" id="VDD85405.1"/>
    </source>
</evidence>
<feature type="transmembrane region" description="Helical" evidence="1">
    <location>
        <begin position="75"/>
        <end position="98"/>
    </location>
</feature>
<evidence type="ECO:0000313" key="4">
    <source>
        <dbReference type="WBParaSite" id="EVEC_0000081601-mRNA-1"/>
    </source>
</evidence>
<dbReference type="EMBL" id="UXUI01001214">
    <property type="protein sequence ID" value="VDD85405.1"/>
    <property type="molecule type" value="Genomic_DNA"/>
</dbReference>
<evidence type="ECO:0000313" key="3">
    <source>
        <dbReference type="Proteomes" id="UP000274131"/>
    </source>
</evidence>
<accession>A0A0N4UTY3</accession>
<keyword evidence="1" id="KW-0812">Transmembrane</keyword>
<keyword evidence="1" id="KW-1133">Transmembrane helix</keyword>
<protein>
    <submittedName>
        <fullName evidence="2 4">Uncharacterized protein</fullName>
    </submittedName>
</protein>
<dbReference type="AlphaFoldDB" id="A0A0N4UTY3"/>
<reference evidence="2 3" key="2">
    <citation type="submission" date="2018-10" db="EMBL/GenBank/DDBJ databases">
        <authorList>
            <consortium name="Pathogen Informatics"/>
        </authorList>
    </citation>
    <scope>NUCLEOTIDE SEQUENCE [LARGE SCALE GENOMIC DNA]</scope>
</reference>
<sequence>MTISITIKEPNTDCPHPQCTQLRRKRRQVEANTIGTVDVVSQNIETLDINVIPNKIIDNRTASNPQQAEQLCVNIIYVLVATIPLVTSMVLIMVVLLIKFGSLSLPYRGSLDFAKTVR</sequence>
<reference evidence="4" key="1">
    <citation type="submission" date="2017-02" db="UniProtKB">
        <authorList>
            <consortium name="WormBaseParasite"/>
        </authorList>
    </citation>
    <scope>IDENTIFICATION</scope>
</reference>
<name>A0A0N4UTY3_ENTVE</name>
<organism evidence="4">
    <name type="scientific">Enterobius vermicularis</name>
    <name type="common">Human pinworm</name>
    <dbReference type="NCBI Taxonomy" id="51028"/>
    <lineage>
        <taxon>Eukaryota</taxon>
        <taxon>Metazoa</taxon>
        <taxon>Ecdysozoa</taxon>
        <taxon>Nematoda</taxon>
        <taxon>Chromadorea</taxon>
        <taxon>Rhabditida</taxon>
        <taxon>Spirurina</taxon>
        <taxon>Oxyuridomorpha</taxon>
        <taxon>Oxyuroidea</taxon>
        <taxon>Oxyuridae</taxon>
        <taxon>Enterobius</taxon>
    </lineage>
</organism>
<gene>
    <name evidence="2" type="ORF">EVEC_LOCUS548</name>
</gene>
<proteinExistence type="predicted"/>
<keyword evidence="3" id="KW-1185">Reference proteome</keyword>
<dbReference type="WBParaSite" id="EVEC_0000081601-mRNA-1">
    <property type="protein sequence ID" value="EVEC_0000081601-mRNA-1"/>
    <property type="gene ID" value="EVEC_0000081601"/>
</dbReference>